<feature type="transmembrane region" description="Helical" evidence="10">
    <location>
        <begin position="296"/>
        <end position="314"/>
    </location>
</feature>
<dbReference type="Proteomes" id="UP000192727">
    <property type="component" value="Chromosome"/>
</dbReference>
<dbReference type="GO" id="GO:0005886">
    <property type="term" value="C:plasma membrane"/>
    <property type="evidence" value="ECO:0007669"/>
    <property type="project" value="UniProtKB-SubCell"/>
</dbReference>
<dbReference type="Gene3D" id="3.40.50.1110">
    <property type="entry name" value="SGNH hydrolase"/>
    <property type="match status" value="1"/>
</dbReference>
<dbReference type="CDD" id="cd01840">
    <property type="entry name" value="SGNH_hydrolase_yrhL_like"/>
    <property type="match status" value="1"/>
</dbReference>
<feature type="transmembrane region" description="Helical" evidence="10">
    <location>
        <begin position="237"/>
        <end position="257"/>
    </location>
</feature>
<feature type="transmembrane region" description="Helical" evidence="10">
    <location>
        <begin position="38"/>
        <end position="60"/>
    </location>
</feature>
<feature type="domain" description="Acyltransferase 3" evidence="11">
    <location>
        <begin position="13"/>
        <end position="347"/>
    </location>
</feature>
<reference evidence="12 13" key="1">
    <citation type="submission" date="2017-03" db="EMBL/GenBank/DDBJ databases">
        <title>Paenibacillus larvae genome sequencing.</title>
        <authorList>
            <person name="Dingman D.W."/>
        </authorList>
    </citation>
    <scope>NUCLEOTIDE SEQUENCE [LARGE SCALE GENOMIC DNA]</scope>
    <source>
        <strain evidence="12 13">SAG 10367</strain>
    </source>
</reference>
<accession>A0A1V0USU4</accession>
<evidence type="ECO:0000313" key="12">
    <source>
        <dbReference type="EMBL" id="ARF68062.1"/>
    </source>
</evidence>
<feature type="transmembrane region" description="Helical" evidence="10">
    <location>
        <begin position="263"/>
        <end position="284"/>
    </location>
</feature>
<keyword evidence="7 10" id="KW-0472">Membrane</keyword>
<evidence type="ECO:0000256" key="10">
    <source>
        <dbReference type="SAM" id="Phobius"/>
    </source>
</evidence>
<dbReference type="InterPro" id="IPR002656">
    <property type="entry name" value="Acyl_transf_3_dom"/>
</dbReference>
<evidence type="ECO:0000313" key="13">
    <source>
        <dbReference type="Proteomes" id="UP000192727"/>
    </source>
</evidence>
<evidence type="ECO:0000256" key="4">
    <source>
        <dbReference type="ARBA" id="ARBA00022679"/>
    </source>
</evidence>
<feature type="transmembrane region" description="Helical" evidence="10">
    <location>
        <begin position="334"/>
        <end position="352"/>
    </location>
</feature>
<evidence type="ECO:0000259" key="11">
    <source>
        <dbReference type="Pfam" id="PF01757"/>
    </source>
</evidence>
<evidence type="ECO:0000256" key="3">
    <source>
        <dbReference type="ARBA" id="ARBA00022475"/>
    </source>
</evidence>
<sequence length="660" mass="73016">MPEPSKGNRRYMAGLDGLRALAVLAVIIYHLNPDWLPGGFFGVGMFFVLSGYLVTDLLMARRMQTGSFCLKDFWVSRIRRLVPAVLVMLTTVVAWITLTDPSRLVSLRGDVVSTMLYVNNWWLIFHQVSYFESFGPPSPFLHLWSLAVEGQFYLVWPLLLAVMIRLKFRRIYLLGVLTTGIVLSALLMGLYYEPGTDPSRVYYGTDTRVFALLIGALLAILWPSRRLSDKISASARRILDITGTVSLGLLLYLLWSVGEYDPFVYRGGLLILSAVTAVLIAVLAHPAPRLGKWLSWKPLTWIGIRSYGIYLWHYPVIILTNPVVNTNGFNAGRAVLQVTASILLAALSWRYIEEPIRRGALRRAWGKIRSKEWNWNRVPVRQWIMSFCAALVFLTFCLGMVYPRSGASAVSARPEKQSELTETASLQAAESAKPDTTPKPEIVPSPEPTARTDSPPGLDGQPGSDPNRPPDSIHPNSAGGEQKENETLGQKPAETNHNTLKTEKGWSLTAIGDSVMVDTAPYLKELLPGSVVDAKIGRQMSEAKNILAGMKQKGTLGKGVIIELGTNGVFNQKQLETLLQSLEGDVEEIVLVNMRAPVKWESKVNAMLEEISKTTPNVTLVDWYGASKGKDSYFEPDGTHLKPEGAKAYASLLAETIASL</sequence>
<feature type="transmembrane region" description="Helical" evidence="10">
    <location>
        <begin position="171"/>
        <end position="192"/>
    </location>
</feature>
<keyword evidence="4 12" id="KW-0808">Transferase</keyword>
<dbReference type="InterPro" id="IPR050879">
    <property type="entry name" value="Acyltransferase_3"/>
</dbReference>
<dbReference type="GO" id="GO:0009103">
    <property type="term" value="P:lipopolysaccharide biosynthetic process"/>
    <property type="evidence" value="ECO:0007669"/>
    <property type="project" value="TreeGrafter"/>
</dbReference>
<dbReference type="RefSeq" id="WP_083039853.1">
    <property type="nucleotide sequence ID" value="NZ_CP020557.1"/>
</dbReference>
<organism evidence="12 13">
    <name type="scientific">Paenibacillus larvae subsp. pulvifaciens</name>
    <dbReference type="NCBI Taxonomy" id="1477"/>
    <lineage>
        <taxon>Bacteria</taxon>
        <taxon>Bacillati</taxon>
        <taxon>Bacillota</taxon>
        <taxon>Bacilli</taxon>
        <taxon>Bacillales</taxon>
        <taxon>Paenibacillaceae</taxon>
        <taxon>Paenibacillus</taxon>
    </lineage>
</organism>
<feature type="transmembrane region" description="Helical" evidence="10">
    <location>
        <begin position="81"/>
        <end position="98"/>
    </location>
</feature>
<keyword evidence="3" id="KW-1003">Cell membrane</keyword>
<name>A0A1V0USU4_9BACL</name>
<feature type="region of interest" description="Disordered" evidence="9">
    <location>
        <begin position="411"/>
        <end position="501"/>
    </location>
</feature>
<dbReference type="GO" id="GO:0016747">
    <property type="term" value="F:acyltransferase activity, transferring groups other than amino-acyl groups"/>
    <property type="evidence" value="ECO:0007669"/>
    <property type="project" value="InterPro"/>
</dbReference>
<dbReference type="SUPFAM" id="SSF52266">
    <property type="entry name" value="SGNH hydrolase"/>
    <property type="match status" value="1"/>
</dbReference>
<feature type="transmembrane region" description="Helical" evidence="10">
    <location>
        <begin position="12"/>
        <end position="32"/>
    </location>
</feature>
<feature type="transmembrane region" description="Helical" evidence="10">
    <location>
        <begin position="383"/>
        <end position="402"/>
    </location>
</feature>
<evidence type="ECO:0000256" key="5">
    <source>
        <dbReference type="ARBA" id="ARBA00022692"/>
    </source>
</evidence>
<gene>
    <name evidence="12" type="ORF">B7C51_09815</name>
</gene>
<comment type="subcellular location">
    <subcellularLocation>
        <location evidence="1">Cell membrane</location>
        <topology evidence="1">Multi-pass membrane protein</topology>
    </subcellularLocation>
</comment>
<dbReference type="Pfam" id="PF01757">
    <property type="entry name" value="Acyl_transf_3"/>
    <property type="match status" value="1"/>
</dbReference>
<dbReference type="PANTHER" id="PTHR23028">
    <property type="entry name" value="ACETYLTRANSFERASE"/>
    <property type="match status" value="1"/>
</dbReference>
<dbReference type="PANTHER" id="PTHR23028:SF53">
    <property type="entry name" value="ACYL_TRANSF_3 DOMAIN-CONTAINING PROTEIN"/>
    <property type="match status" value="1"/>
</dbReference>
<evidence type="ECO:0000256" key="8">
    <source>
        <dbReference type="ARBA" id="ARBA00023315"/>
    </source>
</evidence>
<dbReference type="EMBL" id="CP020557">
    <property type="protein sequence ID" value="ARF68062.1"/>
    <property type="molecule type" value="Genomic_DNA"/>
</dbReference>
<keyword evidence="6 10" id="KW-1133">Transmembrane helix</keyword>
<evidence type="ECO:0000256" key="9">
    <source>
        <dbReference type="SAM" id="MobiDB-lite"/>
    </source>
</evidence>
<proteinExistence type="inferred from homology"/>
<feature type="transmembrane region" description="Helical" evidence="10">
    <location>
        <begin position="141"/>
        <end position="164"/>
    </location>
</feature>
<keyword evidence="8" id="KW-0012">Acyltransferase</keyword>
<evidence type="ECO:0000256" key="2">
    <source>
        <dbReference type="ARBA" id="ARBA00007400"/>
    </source>
</evidence>
<protein>
    <submittedName>
        <fullName evidence="12">Acetyltransferase</fullName>
    </submittedName>
</protein>
<evidence type="ECO:0000256" key="6">
    <source>
        <dbReference type="ARBA" id="ARBA00022989"/>
    </source>
</evidence>
<dbReference type="InterPro" id="IPR036514">
    <property type="entry name" value="SGNH_hydro_sf"/>
</dbReference>
<feature type="transmembrane region" description="Helical" evidence="10">
    <location>
        <begin position="207"/>
        <end position="225"/>
    </location>
</feature>
<dbReference type="AlphaFoldDB" id="A0A1V0USU4"/>
<evidence type="ECO:0000256" key="1">
    <source>
        <dbReference type="ARBA" id="ARBA00004651"/>
    </source>
</evidence>
<comment type="similarity">
    <text evidence="2">Belongs to the acyltransferase 3 family.</text>
</comment>
<evidence type="ECO:0000256" key="7">
    <source>
        <dbReference type="ARBA" id="ARBA00023136"/>
    </source>
</evidence>
<keyword evidence="5 10" id="KW-0812">Transmembrane</keyword>